<gene>
    <name evidence="3" type="primary">AUGUSTUS-3.0.2_32464</name>
    <name evidence="3" type="ORF">TcasGA2_TC032464</name>
</gene>
<accession>A0A139WLL4</accession>
<keyword evidence="4" id="KW-1185">Reference proteome</keyword>
<keyword evidence="2" id="KW-0732">Signal</keyword>
<feature type="transmembrane region" description="Helical" evidence="1">
    <location>
        <begin position="50"/>
        <end position="70"/>
    </location>
</feature>
<keyword evidence="1" id="KW-0812">Transmembrane</keyword>
<organism evidence="3 4">
    <name type="scientific">Tribolium castaneum</name>
    <name type="common">Red flour beetle</name>
    <dbReference type="NCBI Taxonomy" id="7070"/>
    <lineage>
        <taxon>Eukaryota</taxon>
        <taxon>Metazoa</taxon>
        <taxon>Ecdysozoa</taxon>
        <taxon>Arthropoda</taxon>
        <taxon>Hexapoda</taxon>
        <taxon>Insecta</taxon>
        <taxon>Pterygota</taxon>
        <taxon>Neoptera</taxon>
        <taxon>Endopterygota</taxon>
        <taxon>Coleoptera</taxon>
        <taxon>Polyphaga</taxon>
        <taxon>Cucujiformia</taxon>
        <taxon>Tenebrionidae</taxon>
        <taxon>Tenebrionidae incertae sedis</taxon>
        <taxon>Tribolium</taxon>
    </lineage>
</organism>
<evidence type="ECO:0000256" key="2">
    <source>
        <dbReference type="SAM" id="SignalP"/>
    </source>
</evidence>
<sequence>MALCKLSKSFFVILVLAVIISQHVEARRTILKGRRAMTRTYLRDSPIPAWAVVILVGLGEIIVGAIIFFVMKRAILDTPIVGSYTPAKTLEEA</sequence>
<dbReference type="Proteomes" id="UP000007266">
    <property type="component" value="Linkage group 3"/>
</dbReference>
<proteinExistence type="predicted"/>
<dbReference type="InParanoid" id="A0A139WLL4"/>
<name>A0A139WLL4_TRICA</name>
<dbReference type="AlphaFoldDB" id="A0A139WLL4"/>
<evidence type="ECO:0000313" key="3">
    <source>
        <dbReference type="EMBL" id="KYB28796.1"/>
    </source>
</evidence>
<protein>
    <submittedName>
        <fullName evidence="3">Uncharacterized protein</fullName>
    </submittedName>
</protein>
<keyword evidence="1" id="KW-1133">Transmembrane helix</keyword>
<dbReference type="FunCoup" id="A0A139WLL4">
    <property type="interactions" value="7"/>
</dbReference>
<keyword evidence="1" id="KW-0472">Membrane</keyword>
<evidence type="ECO:0000256" key="1">
    <source>
        <dbReference type="SAM" id="Phobius"/>
    </source>
</evidence>
<feature type="chain" id="PRO_5007300223" evidence="2">
    <location>
        <begin position="27"/>
        <end position="93"/>
    </location>
</feature>
<feature type="signal peptide" evidence="2">
    <location>
        <begin position="1"/>
        <end position="26"/>
    </location>
</feature>
<reference evidence="3 4" key="2">
    <citation type="journal article" date="2010" name="Nucleic Acids Res.">
        <title>BeetleBase in 2010: revisions to provide comprehensive genomic information for Tribolium castaneum.</title>
        <authorList>
            <person name="Kim H.S."/>
            <person name="Murphy T."/>
            <person name="Xia J."/>
            <person name="Caragea D."/>
            <person name="Park Y."/>
            <person name="Beeman R.W."/>
            <person name="Lorenzen M.D."/>
            <person name="Butcher S."/>
            <person name="Manak J.R."/>
            <person name="Brown S.J."/>
        </authorList>
    </citation>
    <scope>GENOME REANNOTATION</scope>
    <source>
        <strain evidence="3 4">Georgia GA2</strain>
    </source>
</reference>
<reference evidence="3 4" key="1">
    <citation type="journal article" date="2008" name="Nature">
        <title>The genome of the model beetle and pest Tribolium castaneum.</title>
        <authorList>
            <consortium name="Tribolium Genome Sequencing Consortium"/>
            <person name="Richards S."/>
            <person name="Gibbs R.A."/>
            <person name="Weinstock G.M."/>
            <person name="Brown S.J."/>
            <person name="Denell R."/>
            <person name="Beeman R.W."/>
            <person name="Gibbs R."/>
            <person name="Beeman R.W."/>
            <person name="Brown S.J."/>
            <person name="Bucher G."/>
            <person name="Friedrich M."/>
            <person name="Grimmelikhuijzen C.J."/>
            <person name="Klingler M."/>
            <person name="Lorenzen M."/>
            <person name="Richards S."/>
            <person name="Roth S."/>
            <person name="Schroder R."/>
            <person name="Tautz D."/>
            <person name="Zdobnov E.M."/>
            <person name="Muzny D."/>
            <person name="Gibbs R.A."/>
            <person name="Weinstock G.M."/>
            <person name="Attaway T."/>
            <person name="Bell S."/>
            <person name="Buhay C.J."/>
            <person name="Chandrabose M.N."/>
            <person name="Chavez D."/>
            <person name="Clerk-Blankenburg K.P."/>
            <person name="Cree A."/>
            <person name="Dao M."/>
            <person name="Davis C."/>
            <person name="Chacko J."/>
            <person name="Dinh H."/>
            <person name="Dugan-Rocha S."/>
            <person name="Fowler G."/>
            <person name="Garner T.T."/>
            <person name="Garnes J."/>
            <person name="Gnirke A."/>
            <person name="Hawes A."/>
            <person name="Hernandez J."/>
            <person name="Hines S."/>
            <person name="Holder M."/>
            <person name="Hume J."/>
            <person name="Jhangiani S.N."/>
            <person name="Joshi V."/>
            <person name="Khan Z.M."/>
            <person name="Jackson L."/>
            <person name="Kovar C."/>
            <person name="Kowis A."/>
            <person name="Lee S."/>
            <person name="Lewis L.R."/>
            <person name="Margolis J."/>
            <person name="Morgan M."/>
            <person name="Nazareth L.V."/>
            <person name="Nguyen N."/>
            <person name="Okwuonu G."/>
            <person name="Parker D."/>
            <person name="Richards S."/>
            <person name="Ruiz S.J."/>
            <person name="Santibanez J."/>
            <person name="Savard J."/>
            <person name="Scherer S.E."/>
            <person name="Schneider B."/>
            <person name="Sodergren E."/>
            <person name="Tautz D."/>
            <person name="Vattahil S."/>
            <person name="Villasana D."/>
            <person name="White C.S."/>
            <person name="Wright R."/>
            <person name="Park Y."/>
            <person name="Beeman R.W."/>
            <person name="Lord J."/>
            <person name="Oppert B."/>
            <person name="Lorenzen M."/>
            <person name="Brown S."/>
            <person name="Wang L."/>
            <person name="Savard J."/>
            <person name="Tautz D."/>
            <person name="Richards S."/>
            <person name="Weinstock G."/>
            <person name="Gibbs R.A."/>
            <person name="Liu Y."/>
            <person name="Worley K."/>
            <person name="Weinstock G."/>
            <person name="Elsik C.G."/>
            <person name="Reese J.T."/>
            <person name="Elhaik E."/>
            <person name="Landan G."/>
            <person name="Graur D."/>
            <person name="Arensburger P."/>
            <person name="Atkinson P."/>
            <person name="Beeman R.W."/>
            <person name="Beidler J."/>
            <person name="Brown S.J."/>
            <person name="Demuth J.P."/>
            <person name="Drury D.W."/>
            <person name="Du Y.Z."/>
            <person name="Fujiwara H."/>
            <person name="Lorenzen M."/>
            <person name="Maselli V."/>
            <person name="Osanai M."/>
            <person name="Park Y."/>
            <person name="Robertson H.M."/>
            <person name="Tu Z."/>
            <person name="Wang J.J."/>
            <person name="Wang S."/>
            <person name="Richards S."/>
            <person name="Song H."/>
            <person name="Zhang L."/>
            <person name="Sodergren E."/>
            <person name="Werner D."/>
            <person name="Stanke M."/>
            <person name="Morgenstern B."/>
            <person name="Solovyev V."/>
            <person name="Kosarev P."/>
            <person name="Brown G."/>
            <person name="Chen H.C."/>
            <person name="Ermolaeva O."/>
            <person name="Hlavina W."/>
            <person name="Kapustin Y."/>
            <person name="Kiryutin B."/>
            <person name="Kitts P."/>
            <person name="Maglott D."/>
            <person name="Pruitt K."/>
            <person name="Sapojnikov V."/>
            <person name="Souvorov A."/>
            <person name="Mackey A.J."/>
            <person name="Waterhouse R.M."/>
            <person name="Wyder S."/>
            <person name="Zdobnov E.M."/>
            <person name="Zdobnov E.M."/>
            <person name="Wyder S."/>
            <person name="Kriventseva E.V."/>
            <person name="Kadowaki T."/>
            <person name="Bork P."/>
            <person name="Aranda M."/>
            <person name="Bao R."/>
            <person name="Beermann A."/>
            <person name="Berns N."/>
            <person name="Bolognesi R."/>
            <person name="Bonneton F."/>
            <person name="Bopp D."/>
            <person name="Brown S.J."/>
            <person name="Bucher G."/>
            <person name="Butts T."/>
            <person name="Chaumot A."/>
            <person name="Denell R.E."/>
            <person name="Ferrier D.E."/>
            <person name="Friedrich M."/>
            <person name="Gordon C.M."/>
            <person name="Jindra M."/>
            <person name="Klingler M."/>
            <person name="Lan Q."/>
            <person name="Lattorff H.M."/>
            <person name="Laudet V."/>
            <person name="von Levetsow C."/>
            <person name="Liu Z."/>
            <person name="Lutz R."/>
            <person name="Lynch J.A."/>
            <person name="da Fonseca R.N."/>
            <person name="Posnien N."/>
            <person name="Reuter R."/>
            <person name="Roth S."/>
            <person name="Savard J."/>
            <person name="Schinko J.B."/>
            <person name="Schmitt C."/>
            <person name="Schoppmeier M."/>
            <person name="Schroder R."/>
            <person name="Shippy T.D."/>
            <person name="Simonnet F."/>
            <person name="Marques-Souza H."/>
            <person name="Tautz D."/>
            <person name="Tomoyasu Y."/>
            <person name="Trauner J."/>
            <person name="Van der Zee M."/>
            <person name="Vervoort M."/>
            <person name="Wittkopp N."/>
            <person name="Wimmer E.A."/>
            <person name="Yang X."/>
            <person name="Jones A.K."/>
            <person name="Sattelle D.B."/>
            <person name="Ebert P.R."/>
            <person name="Nelson D."/>
            <person name="Scott J.G."/>
            <person name="Beeman R.W."/>
            <person name="Muthukrishnan S."/>
            <person name="Kramer K.J."/>
            <person name="Arakane Y."/>
            <person name="Beeman R.W."/>
            <person name="Zhu Q."/>
            <person name="Hogenkamp D."/>
            <person name="Dixit R."/>
            <person name="Oppert B."/>
            <person name="Jiang H."/>
            <person name="Zou Z."/>
            <person name="Marshall J."/>
            <person name="Elpidina E."/>
            <person name="Vinokurov K."/>
            <person name="Oppert C."/>
            <person name="Zou Z."/>
            <person name="Evans J."/>
            <person name="Lu Z."/>
            <person name="Zhao P."/>
            <person name="Sumathipala N."/>
            <person name="Altincicek B."/>
            <person name="Vilcinskas A."/>
            <person name="Williams M."/>
            <person name="Hultmark D."/>
            <person name="Hetru C."/>
            <person name="Jiang H."/>
            <person name="Grimmelikhuijzen C.J."/>
            <person name="Hauser F."/>
            <person name="Cazzamali G."/>
            <person name="Williamson M."/>
            <person name="Park Y."/>
            <person name="Li B."/>
            <person name="Tanaka Y."/>
            <person name="Predel R."/>
            <person name="Neupert S."/>
            <person name="Schachtner J."/>
            <person name="Verleyen P."/>
            <person name="Raible F."/>
            <person name="Bork P."/>
            <person name="Friedrich M."/>
            <person name="Walden K.K."/>
            <person name="Robertson H.M."/>
            <person name="Angeli S."/>
            <person name="Foret S."/>
            <person name="Bucher G."/>
            <person name="Schuetz S."/>
            <person name="Maleszka R."/>
            <person name="Wimmer E.A."/>
            <person name="Beeman R.W."/>
            <person name="Lorenzen M."/>
            <person name="Tomoyasu Y."/>
            <person name="Miller S.C."/>
            <person name="Grossmann D."/>
            <person name="Bucher G."/>
        </authorList>
    </citation>
    <scope>NUCLEOTIDE SEQUENCE [LARGE SCALE GENOMIC DNA]</scope>
    <source>
        <strain evidence="3 4">Georgia GA2</strain>
    </source>
</reference>
<evidence type="ECO:0000313" key="4">
    <source>
        <dbReference type="Proteomes" id="UP000007266"/>
    </source>
</evidence>
<dbReference type="STRING" id="7070.A0A139WLL4"/>
<dbReference type="EMBL" id="KQ971321">
    <property type="protein sequence ID" value="KYB28796.1"/>
    <property type="molecule type" value="Genomic_DNA"/>
</dbReference>